<reference evidence="3" key="1">
    <citation type="submission" date="2018-05" db="EMBL/GenBank/DDBJ databases">
        <authorList>
            <person name="Lanie J.A."/>
            <person name="Ng W.-L."/>
            <person name="Kazmierczak K.M."/>
            <person name="Andrzejewski T.M."/>
            <person name="Davidsen T.M."/>
            <person name="Wayne K.J."/>
            <person name="Tettelin H."/>
            <person name="Glass J.I."/>
            <person name="Rusch D."/>
            <person name="Podicherti R."/>
            <person name="Tsui H.-C.T."/>
            <person name="Winkler M.E."/>
        </authorList>
    </citation>
    <scope>NUCLEOTIDE SEQUENCE</scope>
</reference>
<feature type="transmembrane region" description="Helical" evidence="1">
    <location>
        <begin position="116"/>
        <end position="135"/>
    </location>
</feature>
<evidence type="ECO:0000259" key="2">
    <source>
        <dbReference type="Pfam" id="PF09990"/>
    </source>
</evidence>
<dbReference type="EMBL" id="UINC01000261">
    <property type="protein sequence ID" value="SUZ52195.1"/>
    <property type="molecule type" value="Genomic_DNA"/>
</dbReference>
<dbReference type="Pfam" id="PF09990">
    <property type="entry name" value="DUF2231"/>
    <property type="match status" value="1"/>
</dbReference>
<dbReference type="InterPro" id="IPR019251">
    <property type="entry name" value="DUF2231_TM"/>
</dbReference>
<keyword evidence="1" id="KW-0812">Transmembrane</keyword>
<feature type="domain" description="DUF2231" evidence="2">
    <location>
        <begin position="10"/>
        <end position="150"/>
    </location>
</feature>
<feature type="transmembrane region" description="Helical" evidence="1">
    <location>
        <begin position="47"/>
        <end position="72"/>
    </location>
</feature>
<keyword evidence="1" id="KW-1133">Transmembrane helix</keyword>
<feature type="transmembrane region" description="Helical" evidence="1">
    <location>
        <begin position="15"/>
        <end position="35"/>
    </location>
</feature>
<organism evidence="3">
    <name type="scientific">marine metagenome</name>
    <dbReference type="NCBI Taxonomy" id="408172"/>
    <lineage>
        <taxon>unclassified sequences</taxon>
        <taxon>metagenomes</taxon>
        <taxon>ecological metagenomes</taxon>
    </lineage>
</organism>
<evidence type="ECO:0000313" key="3">
    <source>
        <dbReference type="EMBL" id="SUZ52195.1"/>
    </source>
</evidence>
<protein>
    <recommendedName>
        <fullName evidence="2">DUF2231 domain-containing protein</fullName>
    </recommendedName>
</protein>
<evidence type="ECO:0000256" key="1">
    <source>
        <dbReference type="SAM" id="Phobius"/>
    </source>
</evidence>
<proteinExistence type="predicted"/>
<name>A0A381NCC2_9ZZZZ</name>
<gene>
    <name evidence="3" type="ORF">METZ01_LOCUS5049</name>
</gene>
<sequence length="175" mass="19136">MPLIPDWAPSIHPLLVHFPITLLITAFTVDLIGAWRPVSAPVRDSASWLYCGGALMALAAYFSGLGGASTLLVSFDEDIALTAHFTWAERTTWFFVFFASFRLSMSYIWHSTSRWLRVASLLISLTGVGMLLATAEHGGRLVFRYGVGVSPVPTSGHLWTVPGQPPDGSSQRNTR</sequence>
<accession>A0A381NCC2</accession>
<keyword evidence="1" id="KW-0472">Membrane</keyword>
<dbReference type="AlphaFoldDB" id="A0A381NCC2"/>